<organism evidence="2">
    <name type="scientific">Tanacetum cinerariifolium</name>
    <name type="common">Dalmatian daisy</name>
    <name type="synonym">Chrysanthemum cinerariifolium</name>
    <dbReference type="NCBI Taxonomy" id="118510"/>
    <lineage>
        <taxon>Eukaryota</taxon>
        <taxon>Viridiplantae</taxon>
        <taxon>Streptophyta</taxon>
        <taxon>Embryophyta</taxon>
        <taxon>Tracheophyta</taxon>
        <taxon>Spermatophyta</taxon>
        <taxon>Magnoliopsida</taxon>
        <taxon>eudicotyledons</taxon>
        <taxon>Gunneridae</taxon>
        <taxon>Pentapetalae</taxon>
        <taxon>asterids</taxon>
        <taxon>campanulids</taxon>
        <taxon>Asterales</taxon>
        <taxon>Asteraceae</taxon>
        <taxon>Asteroideae</taxon>
        <taxon>Anthemideae</taxon>
        <taxon>Anthemidinae</taxon>
        <taxon>Tanacetum</taxon>
    </lineage>
</organism>
<sequence length="106" mass="12232">MVDCVFKLFTSRGCLLLAVAFDTHALKLNVYEMSNNYSGWSVKYFVTLDEGWRSTPTNNIWNSFGFLSITLGEREDDSFLVMFLDGKVVRYNFVSRNVSTLTNYRS</sequence>
<comment type="caution">
    <text evidence="2">The sequence shown here is derived from an EMBL/GenBank/DDBJ whole genome shotgun (WGS) entry which is preliminary data.</text>
</comment>
<protein>
    <submittedName>
        <fullName evidence="2">Uncharacterized protein</fullName>
    </submittedName>
</protein>
<feature type="non-terminal residue" evidence="2">
    <location>
        <position position="106"/>
    </location>
</feature>
<evidence type="ECO:0000256" key="1">
    <source>
        <dbReference type="SAM" id="SignalP"/>
    </source>
</evidence>
<gene>
    <name evidence="2" type="ORF">Tci_918160</name>
</gene>
<evidence type="ECO:0000313" key="2">
    <source>
        <dbReference type="EMBL" id="GFD46191.1"/>
    </source>
</evidence>
<dbReference type="EMBL" id="BKCJ011667759">
    <property type="protein sequence ID" value="GFD46191.1"/>
    <property type="molecule type" value="Genomic_DNA"/>
</dbReference>
<dbReference type="AlphaFoldDB" id="A0A699WN27"/>
<name>A0A699WN27_TANCI</name>
<reference evidence="2" key="1">
    <citation type="journal article" date="2019" name="Sci. Rep.">
        <title>Draft genome of Tanacetum cinerariifolium, the natural source of mosquito coil.</title>
        <authorList>
            <person name="Yamashiro T."/>
            <person name="Shiraishi A."/>
            <person name="Satake H."/>
            <person name="Nakayama K."/>
        </authorList>
    </citation>
    <scope>NUCLEOTIDE SEQUENCE</scope>
</reference>
<feature type="signal peptide" evidence="1">
    <location>
        <begin position="1"/>
        <end position="25"/>
    </location>
</feature>
<proteinExistence type="predicted"/>
<feature type="chain" id="PRO_5025418536" evidence="1">
    <location>
        <begin position="26"/>
        <end position="106"/>
    </location>
</feature>
<accession>A0A699WN27</accession>
<keyword evidence="1" id="KW-0732">Signal</keyword>